<feature type="compositionally biased region" description="Polar residues" evidence="7">
    <location>
        <begin position="239"/>
        <end position="250"/>
    </location>
</feature>
<keyword evidence="8" id="KW-1133">Transmembrane helix</keyword>
<feature type="region of interest" description="Disordered" evidence="7">
    <location>
        <begin position="85"/>
        <end position="310"/>
    </location>
</feature>
<protein>
    <recommendedName>
        <fullName evidence="2">Circumsporozoite protein</fullName>
    </recommendedName>
</protein>
<sequence length="1350" mass="144359">MDRIRYTDFATDDGVGMMSDMRHYNIMEMNEMAAIAHEMMYATVLSTSRRISKRKRSSAWLSMGVTSVIMCLFVHISSGGNMLVTASNDKPTPLVQRRGRGVGIGRQPNSEQTSRAAYSGSSSPSANDTKMDVTSSKSNKSDKSSSIGSGKSGKGSKSAGATTPAPTNPKEGLLGPTPSPTESSKPTVSIVPTPRLTLYPSMQPSYHPSGEPTIEESVVPSLHPSNSPTPMPSIAGSGHPSSYPSASPTDMPSIHGSEEPSSSPSTSPPSTIPSLRPSMNGTMVPSSSSAPTSSTQVPSGMPSSGGTTFVPTIEMIGTDMPSAGASSLEPSISNAPTSIPSSFSSMNGTLFPSASSSPSITNSTIPSESPSVFGLINGTTPSPSNTDQPTNTIVMDRRSNLRMGLFGITSLDADQTAVFEEETAVYIETFYNNATEQDSILDVVKGRVFGVIANVVVTDFTPGGDTMPQESGITDVTEPCEGDIPVDVIFTLELQYHTLDEELKESDLILTFPFRSTRFRATYIDDYLKIDDGVVFNDLYCTSRLEIPGNMTTETPTSFPTGNGTSFPSISSAPSSNETLFPSISSAPSVSSVPTALNTSLFPTISNPPSALNVSLFPSASSAPTALNTTQIPTVSAPPSSNNNTLFPTVSTSPSSNNNTLFPTTSAAPSSNNNTLFPTLFPTTSPAPSIVNATSNQTLFPTISTAPSISAQPSIAVPPFEMNMFGLTSDLVSPGPEIYNHRTALYIEEFYNNDDSTDGIRGSVSDVVATVTINDQITPSSAVRSSFNTKSASIVVHQGPRKKRGKHDDEKDFLPIQKRFGSVGHSGRSLQEDPCSGSFLTLVLAVTVEYQSSDASLTPEDIIAEPFSTAEFRDLYMNDYLKSNTGAVTFVFNDLACTGEMIASNDVSLMPTTSSDGTAAPSPTLYPLSDTRTNLEIDLFGKVNPLNPPDRSFFESQTALYYSEFFSDPNTPITEVLASAVSITDQITPSGNPLGKACSEMNLETDGLTIVFTLDLTYTVTDPSVDFDIIIQYPFSTEEFRDKYLNEYLKSNLGRDFGSVVCASEVRIPRDVIMPPSPSTSPGMVNATTSPTLKMVDDIFNDDLARVRRSGPSYDRKCDAQLESEMNKATKEYEISFMYGVETNTDSYYFIDDLENLILDFVATSVLRCFGIGQQSVQLRRKDDEAKCDPKSPGAQGCAILTSKLLVTTMDVSLSDVHRGILMVLTDAFEKGIFTEFIPDLIYSSYLGPDANTISVGAAAMEVKSGGASSQAGLIFAICSAVMVAVIAMGASCVAFPLARKELINNTLSSFRWRRNRHLAVCSEDVLESTSSVLIINRARSEEDAEHLLH</sequence>
<feature type="region of interest" description="Disordered" evidence="7">
    <location>
        <begin position="552"/>
        <end position="571"/>
    </location>
</feature>
<feature type="compositionally biased region" description="Polar residues" evidence="7">
    <location>
        <begin position="301"/>
        <end position="310"/>
    </location>
</feature>
<comment type="function">
    <text evidence="5">In the vertebrate host, binds to highly sulfated heparan sulfate proteoglycans (HSPGs) on the surface of host hepatocytes and is required for sporozoite invasion of the host hepatocytes.</text>
</comment>
<dbReference type="InParanoid" id="B8BX63"/>
<keyword evidence="4" id="KW-0677">Repeat</keyword>
<evidence type="ECO:0000256" key="1">
    <source>
        <dbReference type="ARBA" id="ARBA00006241"/>
    </source>
</evidence>
<evidence type="ECO:0000256" key="3">
    <source>
        <dbReference type="ARBA" id="ARBA00022522"/>
    </source>
</evidence>
<proteinExistence type="inferred from homology"/>
<evidence type="ECO:0000313" key="9">
    <source>
        <dbReference type="EMBL" id="EED93652.1"/>
    </source>
</evidence>
<reference evidence="9 10" key="2">
    <citation type="journal article" date="2008" name="Nature">
        <title>The Phaeodactylum genome reveals the evolutionary history of diatom genomes.</title>
        <authorList>
            <person name="Bowler C."/>
            <person name="Allen A.E."/>
            <person name="Badger J.H."/>
            <person name="Grimwood J."/>
            <person name="Jabbari K."/>
            <person name="Kuo A."/>
            <person name="Maheswari U."/>
            <person name="Martens C."/>
            <person name="Maumus F."/>
            <person name="Otillar R.P."/>
            <person name="Rayko E."/>
            <person name="Salamov A."/>
            <person name="Vandepoele K."/>
            <person name="Beszteri B."/>
            <person name="Gruber A."/>
            <person name="Heijde M."/>
            <person name="Katinka M."/>
            <person name="Mock T."/>
            <person name="Valentin K."/>
            <person name="Verret F."/>
            <person name="Berges J.A."/>
            <person name="Brownlee C."/>
            <person name="Cadoret J.P."/>
            <person name="Chiovitti A."/>
            <person name="Choi C.J."/>
            <person name="Coesel S."/>
            <person name="De Martino A."/>
            <person name="Detter J.C."/>
            <person name="Durkin C."/>
            <person name="Falciatore A."/>
            <person name="Fournet J."/>
            <person name="Haruta M."/>
            <person name="Huysman M.J."/>
            <person name="Jenkins B.D."/>
            <person name="Jiroutova K."/>
            <person name="Jorgensen R.E."/>
            <person name="Joubert Y."/>
            <person name="Kaplan A."/>
            <person name="Kroger N."/>
            <person name="Kroth P.G."/>
            <person name="La Roche J."/>
            <person name="Lindquist E."/>
            <person name="Lommer M."/>
            <person name="Martin-Jezequel V."/>
            <person name="Lopez P.J."/>
            <person name="Lucas S."/>
            <person name="Mangogna M."/>
            <person name="McGinnis K."/>
            <person name="Medlin L.K."/>
            <person name="Montsant A."/>
            <person name="Oudot-Le Secq M.P."/>
            <person name="Napoli C."/>
            <person name="Obornik M."/>
            <person name="Parker M.S."/>
            <person name="Petit J.L."/>
            <person name="Porcel B.M."/>
            <person name="Poulsen N."/>
            <person name="Robison M."/>
            <person name="Rychlewski L."/>
            <person name="Rynearson T.A."/>
            <person name="Schmutz J."/>
            <person name="Shapiro H."/>
            <person name="Siaut M."/>
            <person name="Stanley M."/>
            <person name="Sussman M.R."/>
            <person name="Taylor A.R."/>
            <person name="Vardi A."/>
            <person name="von Dassow P."/>
            <person name="Vyverman W."/>
            <person name="Willis A."/>
            <person name="Wyrwicz L.S."/>
            <person name="Rokhsar D.S."/>
            <person name="Weissenbach J."/>
            <person name="Armbrust E.V."/>
            <person name="Green B.R."/>
            <person name="Van de Peer Y."/>
            <person name="Grigoriev I.V."/>
        </authorList>
    </citation>
    <scope>NUCLEOTIDE SEQUENCE [LARGE SCALE GENOMIC DNA]</scope>
    <source>
        <strain evidence="9 10">CCMP1335</strain>
    </source>
</reference>
<feature type="transmembrane region" description="Helical" evidence="8">
    <location>
        <begin position="1274"/>
        <end position="1299"/>
    </location>
</feature>
<dbReference type="GO" id="GO:0009986">
    <property type="term" value="C:cell surface"/>
    <property type="evidence" value="ECO:0000318"/>
    <property type="project" value="GO_Central"/>
</dbReference>
<reference evidence="9 10" key="1">
    <citation type="journal article" date="2004" name="Science">
        <title>The genome of the diatom Thalassiosira pseudonana: ecology, evolution, and metabolism.</title>
        <authorList>
            <person name="Armbrust E.V."/>
            <person name="Berges J.A."/>
            <person name="Bowler C."/>
            <person name="Green B.R."/>
            <person name="Martinez D."/>
            <person name="Putnam N.H."/>
            <person name="Zhou S."/>
            <person name="Allen A.E."/>
            <person name="Apt K.E."/>
            <person name="Bechner M."/>
            <person name="Brzezinski M.A."/>
            <person name="Chaal B.K."/>
            <person name="Chiovitti A."/>
            <person name="Davis A.K."/>
            <person name="Demarest M.S."/>
            <person name="Detter J.C."/>
            <person name="Glavina T."/>
            <person name="Goodstein D."/>
            <person name="Hadi M.Z."/>
            <person name="Hellsten U."/>
            <person name="Hildebrand M."/>
            <person name="Jenkins B.D."/>
            <person name="Jurka J."/>
            <person name="Kapitonov V.V."/>
            <person name="Kroger N."/>
            <person name="Lau W.W."/>
            <person name="Lane T.W."/>
            <person name="Larimer F.W."/>
            <person name="Lippmeier J.C."/>
            <person name="Lucas S."/>
            <person name="Medina M."/>
            <person name="Montsant A."/>
            <person name="Obornik M."/>
            <person name="Parker M.S."/>
            <person name="Palenik B."/>
            <person name="Pazour G.J."/>
            <person name="Richardson P.M."/>
            <person name="Rynearson T.A."/>
            <person name="Saito M.A."/>
            <person name="Schwartz D.C."/>
            <person name="Thamatrakoln K."/>
            <person name="Valentin K."/>
            <person name="Vardi A."/>
            <person name="Wilkerson F.P."/>
            <person name="Rokhsar D.S."/>
        </authorList>
    </citation>
    <scope>NUCLEOTIDE SEQUENCE [LARGE SCALE GENOMIC DNA]</scope>
    <source>
        <strain evidence="9 10">CCMP1335</strain>
    </source>
</reference>
<evidence type="ECO:0000256" key="8">
    <source>
        <dbReference type="SAM" id="Phobius"/>
    </source>
</evidence>
<gene>
    <name evidence="9" type="ORF">THAPSDRAFT_21653</name>
</gene>
<dbReference type="PANTHER" id="PTHR44826:SF3">
    <property type="entry name" value="SPORE COAT PROTEIN SP85"/>
    <property type="match status" value="1"/>
</dbReference>
<keyword evidence="8" id="KW-0812">Transmembrane</keyword>
<evidence type="ECO:0000256" key="7">
    <source>
        <dbReference type="SAM" id="MobiDB-lite"/>
    </source>
</evidence>
<feature type="compositionally biased region" description="Low complexity" evidence="7">
    <location>
        <begin position="114"/>
        <end position="126"/>
    </location>
</feature>
<feature type="transmembrane region" description="Helical" evidence="8">
    <location>
        <begin position="59"/>
        <end position="78"/>
    </location>
</feature>
<comment type="function">
    <text evidence="6">Essential sporozoite protein. In the mosquito vector, required for sporozoite development in the oocyst, migration through the vector hemolymph and entry into the vector salivary glands. In the vertebrate host, required for sporozoite migration through the host dermis and infection of host hepatocytes. Binds to highly sulfated heparan sulfate proteoglycans (HSPGs) on the surface of host hepatocytes.</text>
</comment>
<evidence type="ECO:0000313" key="10">
    <source>
        <dbReference type="Proteomes" id="UP000001449"/>
    </source>
</evidence>
<evidence type="ECO:0000256" key="5">
    <source>
        <dbReference type="ARBA" id="ARBA00033726"/>
    </source>
</evidence>
<dbReference type="HOGENOM" id="CLU_257773_0_0_1"/>
<evidence type="ECO:0000256" key="2">
    <source>
        <dbReference type="ARBA" id="ARBA00021911"/>
    </source>
</evidence>
<feature type="compositionally biased region" description="Polar residues" evidence="7">
    <location>
        <begin position="552"/>
        <end position="565"/>
    </location>
</feature>
<feature type="compositionally biased region" description="Low complexity" evidence="7">
    <location>
        <begin position="180"/>
        <end position="189"/>
    </location>
</feature>
<comment type="similarity">
    <text evidence="1">Belongs to the plasmodium circumsporozoite protein family.</text>
</comment>
<dbReference type="Proteomes" id="UP000001449">
    <property type="component" value="Chromosome 3"/>
</dbReference>
<dbReference type="PANTHER" id="PTHR44826">
    <property type="entry name" value="SPORE COAT PROTEIN SP85"/>
    <property type="match status" value="1"/>
</dbReference>
<keyword evidence="3" id="KW-0748">Sporozoite</keyword>
<feature type="compositionally biased region" description="Low complexity" evidence="7">
    <location>
        <begin position="272"/>
        <end position="299"/>
    </location>
</feature>
<dbReference type="InterPro" id="IPR051860">
    <property type="entry name" value="Plasmodium_CSP_Invasion"/>
</dbReference>
<organism evidence="9 10">
    <name type="scientific">Thalassiosira pseudonana</name>
    <name type="common">Marine diatom</name>
    <name type="synonym">Cyclotella nana</name>
    <dbReference type="NCBI Taxonomy" id="35128"/>
    <lineage>
        <taxon>Eukaryota</taxon>
        <taxon>Sar</taxon>
        <taxon>Stramenopiles</taxon>
        <taxon>Ochrophyta</taxon>
        <taxon>Bacillariophyta</taxon>
        <taxon>Coscinodiscophyceae</taxon>
        <taxon>Thalassiosirophycidae</taxon>
        <taxon>Thalassiosirales</taxon>
        <taxon>Thalassiosiraceae</taxon>
        <taxon>Thalassiosira</taxon>
    </lineage>
</organism>
<keyword evidence="10" id="KW-1185">Reference proteome</keyword>
<dbReference type="GeneID" id="7441768"/>
<dbReference type="PaxDb" id="35128-Thaps21653"/>
<dbReference type="EMBL" id="CM000640">
    <property type="protein sequence ID" value="EED93652.1"/>
    <property type="molecule type" value="Genomic_DNA"/>
</dbReference>
<name>B8BX63_THAPS</name>
<keyword evidence="8" id="KW-0472">Membrane</keyword>
<dbReference type="KEGG" id="tps:THAPSDRAFT_21653"/>
<evidence type="ECO:0000256" key="6">
    <source>
        <dbReference type="ARBA" id="ARBA00045806"/>
    </source>
</evidence>
<accession>B8BX63</accession>
<dbReference type="RefSeq" id="XP_002288216.1">
    <property type="nucleotide sequence ID" value="XM_002288180.1"/>
</dbReference>
<evidence type="ECO:0000256" key="4">
    <source>
        <dbReference type="ARBA" id="ARBA00022737"/>
    </source>
</evidence>
<feature type="compositionally biased region" description="Low complexity" evidence="7">
    <location>
        <begin position="252"/>
        <end position="265"/>
    </location>
</feature>